<dbReference type="PANTHER" id="PTHR43763:SF6">
    <property type="entry name" value="XAA-PRO AMINOPEPTIDASE 1"/>
    <property type="match status" value="1"/>
</dbReference>
<dbReference type="GO" id="GO:0004177">
    <property type="term" value="F:aminopeptidase activity"/>
    <property type="evidence" value="ECO:0007669"/>
    <property type="project" value="UniProtKB-KW"/>
</dbReference>
<dbReference type="Pfam" id="PF16188">
    <property type="entry name" value="Peptidase_M24_C"/>
    <property type="match status" value="1"/>
</dbReference>
<organism evidence="7 8">
    <name type="scientific">Kushneria aurantia</name>
    <dbReference type="NCBI Taxonomy" id="504092"/>
    <lineage>
        <taxon>Bacteria</taxon>
        <taxon>Pseudomonadati</taxon>
        <taxon>Pseudomonadota</taxon>
        <taxon>Gammaproteobacteria</taxon>
        <taxon>Oceanospirillales</taxon>
        <taxon>Halomonadaceae</taxon>
        <taxon>Kushneria</taxon>
    </lineage>
</organism>
<dbReference type="Proteomes" id="UP001589814">
    <property type="component" value="Unassembled WGS sequence"/>
</dbReference>
<name>A0ABV6G2H8_9GAMM</name>
<sequence>MNDTPAQRLKALREAMREQAIDAWLLPSSDPHISEYLPAHWQGRQWLSGFTGSVGTLLVSADFAGLWVDSRYFVQAEQELAGSGITMMKVVQGQQVVAPVEWLAAQHDEPLTLGFDAAVVPLAAVRRFSELLGERVTLATDSDLLDVVWHHRPALPTAPVAAHDTALADGDRSDKLAALRRAMSEQSADAHLISSLDDIAWLFNLRGSDVGYNPVFLAHALIEPDSARLFIDRRKVAPELETLLQTDGVTLDDYAAVGDALAALPAPRRLLLDPARVTLALTRRLPEGITLIENIQPTSLAKACKPEAAIAHVREAMKRDGAALCRFLCRFEAALANGETLTELTVDEWLTAEREKGERFVSRSFSTIAGFNDNGALPHYQASRDAHATIQGNGLLLIDSGGQYEDGTTDITRMVPVGRLDDAQRRDCTLVLKGLIALSRSRFPEGIEAPRLDAIARAPLWQAGLDYGHGTGHGVGYYLNVHEGPQVISNGAAPAPRNAMRAGMITSIEPGQYRPGQWGVRIENLVANRTLAAHPGFLEFETLTLCPIDTRCLEPALLNAEEIDWLDAYHARVRETLAPQLDGETREWLEARTRPLLSV</sequence>
<comment type="caution">
    <text evidence="7">The sequence shown here is derived from an EMBL/GenBank/DDBJ whole genome shotgun (WGS) entry which is preliminary data.</text>
</comment>
<evidence type="ECO:0000259" key="4">
    <source>
        <dbReference type="Pfam" id="PF00557"/>
    </source>
</evidence>
<dbReference type="Pfam" id="PF00557">
    <property type="entry name" value="Peptidase_M24"/>
    <property type="match status" value="1"/>
</dbReference>
<accession>A0ABV6G2H8</accession>
<keyword evidence="8" id="KW-1185">Reference proteome</keyword>
<dbReference type="InterPro" id="IPR000587">
    <property type="entry name" value="Creatinase_N"/>
</dbReference>
<dbReference type="InterPro" id="IPR036005">
    <property type="entry name" value="Creatinase/aminopeptidase-like"/>
</dbReference>
<evidence type="ECO:0000259" key="6">
    <source>
        <dbReference type="Pfam" id="PF16188"/>
    </source>
</evidence>
<dbReference type="Gene3D" id="3.40.350.10">
    <property type="entry name" value="Creatinase/prolidase N-terminal domain"/>
    <property type="match status" value="2"/>
</dbReference>
<keyword evidence="7" id="KW-0031">Aminopeptidase</keyword>
<feature type="domain" description="Peptidase M24" evidence="4">
    <location>
        <begin position="312"/>
        <end position="526"/>
    </location>
</feature>
<dbReference type="EC" id="3.4.11.-" evidence="7"/>
<proteinExistence type="inferred from homology"/>
<dbReference type="InterPro" id="IPR050422">
    <property type="entry name" value="X-Pro_aminopeptidase_P"/>
</dbReference>
<evidence type="ECO:0000256" key="2">
    <source>
        <dbReference type="ARBA" id="ARBA00022723"/>
    </source>
</evidence>
<feature type="domain" description="Creatinase N-terminal" evidence="5">
    <location>
        <begin position="8"/>
        <end position="135"/>
    </location>
</feature>
<dbReference type="SUPFAM" id="SSF53092">
    <property type="entry name" value="Creatinase/prolidase N-terminal domain"/>
    <property type="match status" value="2"/>
</dbReference>
<dbReference type="InterPro" id="IPR033740">
    <property type="entry name" value="Pept_M24B"/>
</dbReference>
<dbReference type="Gene3D" id="3.90.230.10">
    <property type="entry name" value="Creatinase/methionine aminopeptidase superfamily"/>
    <property type="match status" value="1"/>
</dbReference>
<feature type="domain" description="Peptidase M24 C-terminal" evidence="6">
    <location>
        <begin position="536"/>
        <end position="596"/>
    </location>
</feature>
<evidence type="ECO:0000256" key="1">
    <source>
        <dbReference type="ARBA" id="ARBA00008766"/>
    </source>
</evidence>
<dbReference type="CDD" id="cd01085">
    <property type="entry name" value="APP"/>
    <property type="match status" value="1"/>
</dbReference>
<evidence type="ECO:0000256" key="3">
    <source>
        <dbReference type="ARBA" id="ARBA00022801"/>
    </source>
</evidence>
<reference evidence="7 8" key="1">
    <citation type="submission" date="2024-09" db="EMBL/GenBank/DDBJ databases">
        <authorList>
            <person name="Sun Q."/>
            <person name="Mori K."/>
        </authorList>
    </citation>
    <scope>NUCLEOTIDE SEQUENCE [LARGE SCALE GENOMIC DNA]</scope>
    <source>
        <strain evidence="7 8">CCM 7415</strain>
    </source>
</reference>
<dbReference type="Pfam" id="PF16189">
    <property type="entry name" value="Creatinase_N_2"/>
    <property type="match status" value="1"/>
</dbReference>
<dbReference type="SUPFAM" id="SSF55920">
    <property type="entry name" value="Creatinase/aminopeptidase"/>
    <property type="match status" value="1"/>
</dbReference>
<dbReference type="PANTHER" id="PTHR43763">
    <property type="entry name" value="XAA-PRO AMINOPEPTIDASE 1"/>
    <property type="match status" value="1"/>
</dbReference>
<dbReference type="RefSeq" id="WP_019952802.1">
    <property type="nucleotide sequence ID" value="NZ_JBHLVX010000025.1"/>
</dbReference>
<evidence type="ECO:0000313" key="7">
    <source>
        <dbReference type="EMBL" id="MFC0267862.1"/>
    </source>
</evidence>
<keyword evidence="3 7" id="KW-0378">Hydrolase</keyword>
<keyword evidence="2" id="KW-0479">Metal-binding</keyword>
<dbReference type="InterPro" id="IPR032416">
    <property type="entry name" value="Peptidase_M24_C"/>
</dbReference>
<evidence type="ECO:0000313" key="8">
    <source>
        <dbReference type="Proteomes" id="UP001589814"/>
    </source>
</evidence>
<keyword evidence="7" id="KW-0645">Protease</keyword>
<dbReference type="EMBL" id="JBHLVX010000025">
    <property type="protein sequence ID" value="MFC0267862.1"/>
    <property type="molecule type" value="Genomic_DNA"/>
</dbReference>
<evidence type="ECO:0000259" key="5">
    <source>
        <dbReference type="Pfam" id="PF01321"/>
    </source>
</evidence>
<protein>
    <submittedName>
        <fullName evidence="7">Aminopeptidase P family protein</fullName>
        <ecNumber evidence="7">3.4.11.-</ecNumber>
    </submittedName>
</protein>
<dbReference type="InterPro" id="IPR000994">
    <property type="entry name" value="Pept_M24"/>
</dbReference>
<comment type="similarity">
    <text evidence="1">Belongs to the peptidase M24B family.</text>
</comment>
<gene>
    <name evidence="7" type="ORF">ACFFHW_07650</name>
</gene>
<dbReference type="InterPro" id="IPR029149">
    <property type="entry name" value="Creatin/AminoP/Spt16_N"/>
</dbReference>
<dbReference type="Pfam" id="PF01321">
    <property type="entry name" value="Creatinase_N"/>
    <property type="match status" value="1"/>
</dbReference>